<comment type="function">
    <text evidence="1">NDH-1 shuttles electrons from NADH, via FMN and iron-sulfur (Fe-S) centers, to quinones in the respiratory chain. The immediate electron acceptor for the enzyme in this species is believed to be ubiquinone. Couples the redox reaction to proton translocation (for every two electrons transferred, four hydrogen ions are translocated across the cytoplasmic membrane), and thus conserves the redox energy in a proton gradient.</text>
</comment>
<evidence type="ECO:0000313" key="16">
    <source>
        <dbReference type="EMBL" id="MEV8465940.1"/>
    </source>
</evidence>
<feature type="transmembrane region" description="Helical" evidence="11">
    <location>
        <begin position="731"/>
        <end position="749"/>
    </location>
</feature>
<keyword evidence="5" id="KW-1003">Cell membrane</keyword>
<feature type="transmembrane region" description="Helical" evidence="11">
    <location>
        <begin position="257"/>
        <end position="277"/>
    </location>
</feature>
<evidence type="ECO:0000256" key="1">
    <source>
        <dbReference type="ARBA" id="ARBA00002378"/>
    </source>
</evidence>
<name>A0ABV3L336_9RHOB</name>
<sequence>MADHAPHPSQGWTAAGYVPPVIAAALFVIFLQALPTIAGGGTLRYGFSWVPSLSVDLSFFIDGLSLTFALLISGIGVMVMLFSGSYLKGHPQHGRFSLYLVSFMLAMLGLVLSDNMLGLFVFWELTTITSYLLIGFSHASENSRRAALQALFVTGFGGLAMLAGFLIIAGITGTMELSELRGMGDILRENSMYGGILVLILLGAFTKSAQVPFHFWLPNAMAAPTPVSAYLHSATMVKGGVYLLARMHPTLSGTDAWLWSLTIFGAVTAVFASIMAIKQTDLKQTLAYTTLMALGTLVLFLASPNPYAITAVATFLVVHSLYKAALFLVIGCVDHATGTRDARRLGGLMRQMPVTTVAAGLAALSMAGVPPFIGFIGKELLYKGGLESPNAGPILIAATLAASALMFAAAGIVALRPFWGSADRMPDPGRPITEAPWPMLVGPVLLSVLGLLFGLAPHMLEVNVTTPLVAALLGDPAKAKHLHLWAGVNAALILSLITFALGILLYLLHTRLRDALEAAGDRLFTFDGLWDGFLARLGRFARWQGGLIQSGILNRYLTTVFIVIALGLASAMIHARMGPGPIAVPKPEFKHLVVFALTFAGTALTIITTSRIAAIAGLGVVGIGVALIFIVFSAPDVAITQLLVEMLVVVLFSVAALRLPVLPRRSAPRERVFHGIIAATVGTLVTLTLLGVVSEPIDRRLSDFFEIASYPDAYGRNIVNVILVDFRAFDTFGEVSVVAVAALAALALLRQRGKGGRS</sequence>
<dbReference type="Pfam" id="PF00361">
    <property type="entry name" value="Proton_antipo_M"/>
    <property type="match status" value="1"/>
</dbReference>
<dbReference type="InterPro" id="IPR046806">
    <property type="entry name" value="MrpA_C/MbhE"/>
</dbReference>
<keyword evidence="9 11" id="KW-0472">Membrane</keyword>
<evidence type="ECO:0000259" key="12">
    <source>
        <dbReference type="Pfam" id="PF00361"/>
    </source>
</evidence>
<feature type="transmembrane region" description="Helical" evidence="11">
    <location>
        <begin position="57"/>
        <end position="84"/>
    </location>
</feature>
<evidence type="ECO:0000259" key="15">
    <source>
        <dbReference type="Pfam" id="PF20501"/>
    </source>
</evidence>
<evidence type="ECO:0000256" key="9">
    <source>
        <dbReference type="ARBA" id="ARBA00023136"/>
    </source>
</evidence>
<feature type="transmembrane region" description="Helical" evidence="11">
    <location>
        <begin position="482"/>
        <end position="508"/>
    </location>
</feature>
<dbReference type="EMBL" id="JBFBVU010000003">
    <property type="protein sequence ID" value="MEV8465940.1"/>
    <property type="molecule type" value="Genomic_DNA"/>
</dbReference>
<keyword evidence="17" id="KW-1185">Reference proteome</keyword>
<feature type="domain" description="MrpA C-terminal/MbhD" evidence="14">
    <location>
        <begin position="597"/>
        <end position="660"/>
    </location>
</feature>
<keyword evidence="3" id="KW-0813">Transport</keyword>
<feature type="transmembrane region" description="Helical" evidence="11">
    <location>
        <begin position="151"/>
        <end position="172"/>
    </location>
</feature>
<gene>
    <name evidence="16" type="ORF">AB0T83_03980</name>
</gene>
<evidence type="ECO:0000259" key="14">
    <source>
        <dbReference type="Pfam" id="PF13244"/>
    </source>
</evidence>
<dbReference type="Pfam" id="PF20501">
    <property type="entry name" value="MbhE"/>
    <property type="match status" value="1"/>
</dbReference>
<keyword evidence="6 10" id="KW-0812">Transmembrane</keyword>
<feature type="transmembrane region" description="Helical" evidence="11">
    <location>
        <begin position="309"/>
        <end position="333"/>
    </location>
</feature>
<feature type="domain" description="NADH:quinone oxidoreductase/Mrp antiporter transmembrane" evidence="12">
    <location>
        <begin position="113"/>
        <end position="387"/>
    </location>
</feature>
<evidence type="ECO:0000256" key="10">
    <source>
        <dbReference type="RuleBase" id="RU000320"/>
    </source>
</evidence>
<evidence type="ECO:0000256" key="11">
    <source>
        <dbReference type="SAM" id="Phobius"/>
    </source>
</evidence>
<protein>
    <submittedName>
        <fullName evidence="16">Monovalent cation/H+ antiporter subunit A</fullName>
    </submittedName>
</protein>
<feature type="transmembrane region" description="Helical" evidence="11">
    <location>
        <begin position="96"/>
        <end position="113"/>
    </location>
</feature>
<dbReference type="InterPro" id="IPR001516">
    <property type="entry name" value="Proton_antipo_N"/>
</dbReference>
<feature type="transmembrane region" description="Helical" evidence="11">
    <location>
        <begin position="612"/>
        <end position="632"/>
    </location>
</feature>
<accession>A0ABV3L336</accession>
<comment type="subcellular location">
    <subcellularLocation>
        <location evidence="2">Cell membrane</location>
        <topology evidence="2">Multi-pass membrane protein</topology>
    </subcellularLocation>
    <subcellularLocation>
        <location evidence="10">Membrane</location>
        <topology evidence="10">Multi-pass membrane protein</topology>
    </subcellularLocation>
</comment>
<feature type="transmembrane region" description="Helical" evidence="11">
    <location>
        <begin position="354"/>
        <end position="374"/>
    </location>
</feature>
<feature type="transmembrane region" description="Helical" evidence="11">
    <location>
        <begin position="672"/>
        <end position="693"/>
    </location>
</feature>
<dbReference type="RefSeq" id="WP_366191751.1">
    <property type="nucleotide sequence ID" value="NZ_JBFBVU010000003.1"/>
</dbReference>
<feature type="transmembrane region" description="Helical" evidence="11">
    <location>
        <begin position="589"/>
        <end position="607"/>
    </location>
</feature>
<evidence type="ECO:0000259" key="13">
    <source>
        <dbReference type="Pfam" id="PF00662"/>
    </source>
</evidence>
<feature type="domain" description="MrpA C-terminal/MbhE" evidence="15">
    <location>
        <begin position="673"/>
        <end position="751"/>
    </location>
</feature>
<feature type="transmembrane region" description="Helical" evidence="11">
    <location>
        <begin position="436"/>
        <end position="456"/>
    </location>
</feature>
<dbReference type="Proteomes" id="UP001553161">
    <property type="component" value="Unassembled WGS sequence"/>
</dbReference>
<feature type="domain" description="NADH-Ubiquinone oxidoreductase (complex I) chain 5 N-terminal" evidence="13">
    <location>
        <begin position="50"/>
        <end position="96"/>
    </location>
</feature>
<dbReference type="PRINTS" id="PR01434">
    <property type="entry name" value="NADHDHGNASE5"/>
</dbReference>
<evidence type="ECO:0000256" key="3">
    <source>
        <dbReference type="ARBA" id="ARBA00022448"/>
    </source>
</evidence>
<dbReference type="InterPro" id="IPR001750">
    <property type="entry name" value="ND/Mrp_TM"/>
</dbReference>
<evidence type="ECO:0000256" key="2">
    <source>
        <dbReference type="ARBA" id="ARBA00004651"/>
    </source>
</evidence>
<dbReference type="Pfam" id="PF00662">
    <property type="entry name" value="Proton_antipo_N"/>
    <property type="match status" value="1"/>
</dbReference>
<feature type="transmembrane region" description="Helical" evidence="11">
    <location>
        <begin position="286"/>
        <end position="303"/>
    </location>
</feature>
<evidence type="ECO:0000256" key="5">
    <source>
        <dbReference type="ARBA" id="ARBA00022475"/>
    </source>
</evidence>
<feature type="transmembrane region" description="Helical" evidence="11">
    <location>
        <begin position="119"/>
        <end position="139"/>
    </location>
</feature>
<evidence type="ECO:0000313" key="17">
    <source>
        <dbReference type="Proteomes" id="UP001553161"/>
    </source>
</evidence>
<feature type="transmembrane region" description="Helical" evidence="11">
    <location>
        <begin position="556"/>
        <end position="577"/>
    </location>
</feature>
<evidence type="ECO:0000256" key="8">
    <source>
        <dbReference type="ARBA" id="ARBA00023065"/>
    </source>
</evidence>
<comment type="caution">
    <text evidence="16">The sequence shown here is derived from an EMBL/GenBank/DDBJ whole genome shotgun (WGS) entry which is preliminary data.</text>
</comment>
<feature type="transmembrane region" description="Helical" evidence="11">
    <location>
        <begin position="192"/>
        <end position="217"/>
    </location>
</feature>
<keyword evidence="7 11" id="KW-1133">Transmembrane helix</keyword>
<evidence type="ECO:0000256" key="4">
    <source>
        <dbReference type="ARBA" id="ARBA00022449"/>
    </source>
</evidence>
<feature type="transmembrane region" description="Helical" evidence="11">
    <location>
        <begin position="12"/>
        <end position="37"/>
    </location>
</feature>
<dbReference type="Pfam" id="PF13244">
    <property type="entry name" value="MbhD"/>
    <property type="match status" value="1"/>
</dbReference>
<feature type="transmembrane region" description="Helical" evidence="11">
    <location>
        <begin position="394"/>
        <end position="415"/>
    </location>
</feature>
<keyword evidence="4" id="KW-0050">Antiport</keyword>
<evidence type="ECO:0000256" key="7">
    <source>
        <dbReference type="ARBA" id="ARBA00022989"/>
    </source>
</evidence>
<feature type="transmembrane region" description="Helical" evidence="11">
    <location>
        <begin position="638"/>
        <end position="660"/>
    </location>
</feature>
<dbReference type="InterPro" id="IPR050616">
    <property type="entry name" value="CPA3_Na-H_Antiporter_A"/>
</dbReference>
<reference evidence="16 17" key="1">
    <citation type="submission" date="2024-07" db="EMBL/GenBank/DDBJ databases">
        <authorList>
            <person name="Kang M."/>
        </authorList>
    </citation>
    <scope>NUCLEOTIDE SEQUENCE [LARGE SCALE GENOMIC DNA]</scope>
    <source>
        <strain evidence="16 17">DFM31</strain>
    </source>
</reference>
<keyword evidence="8" id="KW-0406">Ion transport</keyword>
<organism evidence="16 17">
    <name type="scientific">Meridianimarinicoccus marinus</name>
    <dbReference type="NCBI Taxonomy" id="3231483"/>
    <lineage>
        <taxon>Bacteria</taxon>
        <taxon>Pseudomonadati</taxon>
        <taxon>Pseudomonadota</taxon>
        <taxon>Alphaproteobacteria</taxon>
        <taxon>Rhodobacterales</taxon>
        <taxon>Paracoccaceae</taxon>
        <taxon>Meridianimarinicoccus</taxon>
    </lineage>
</organism>
<evidence type="ECO:0000256" key="6">
    <source>
        <dbReference type="ARBA" id="ARBA00022692"/>
    </source>
</evidence>
<dbReference type="InterPro" id="IPR025383">
    <property type="entry name" value="MrpA_C/MbhD"/>
</dbReference>
<dbReference type="NCBIfam" id="NF009287">
    <property type="entry name" value="PRK12647.1"/>
    <property type="match status" value="1"/>
</dbReference>
<dbReference type="PANTHER" id="PTHR43373">
    <property type="entry name" value="NA(+)/H(+) ANTIPORTER SUBUNIT"/>
    <property type="match status" value="1"/>
</dbReference>
<proteinExistence type="predicted"/>
<dbReference type="PANTHER" id="PTHR43373:SF1">
    <property type="entry name" value="NA(+)_H(+) ANTIPORTER SUBUNIT A"/>
    <property type="match status" value="1"/>
</dbReference>